<name>A0AAW0E7R8_9AGAR</name>
<evidence type="ECO:0000313" key="2">
    <source>
        <dbReference type="EMBL" id="KAK7059940.1"/>
    </source>
</evidence>
<comment type="caution">
    <text evidence="2">The sequence shown here is derived from an EMBL/GenBank/DDBJ whole genome shotgun (WGS) entry which is preliminary data.</text>
</comment>
<dbReference type="AlphaFoldDB" id="A0AAW0E7R8"/>
<dbReference type="Proteomes" id="UP001362999">
    <property type="component" value="Unassembled WGS sequence"/>
</dbReference>
<organism evidence="2 3">
    <name type="scientific">Favolaschia claudopus</name>
    <dbReference type="NCBI Taxonomy" id="2862362"/>
    <lineage>
        <taxon>Eukaryota</taxon>
        <taxon>Fungi</taxon>
        <taxon>Dikarya</taxon>
        <taxon>Basidiomycota</taxon>
        <taxon>Agaricomycotina</taxon>
        <taxon>Agaricomycetes</taxon>
        <taxon>Agaricomycetidae</taxon>
        <taxon>Agaricales</taxon>
        <taxon>Marasmiineae</taxon>
        <taxon>Mycenaceae</taxon>
        <taxon>Favolaschia</taxon>
    </lineage>
</organism>
<keyword evidence="3" id="KW-1185">Reference proteome</keyword>
<feature type="region of interest" description="Disordered" evidence="1">
    <location>
        <begin position="1"/>
        <end position="85"/>
    </location>
</feature>
<gene>
    <name evidence="2" type="ORF">R3P38DRAFT_2838625</name>
</gene>
<sequence length="338" mass="36408">MDFLSKPLHSSRPPLESRALSSMQTNEETSSQTSSSRTGSLSTPGRLKRARSISPPIDGSTLVDDDETVIASSSKRPSRDLYTPVPPAMRTEGRAVNISQLVSVTSVKERHTGSSWSDYREASAETIQDLRIARFARDNTPAQANARSIATTASTDVQFALGIFPETTDARPGGFVGNAPAPSPAWQPPCAAPSHWLLQPSLENCYLDVVIKGAYAPSTRLFTDAVGAIRGLEKIKRNERGSVKVRFGRMICTDKWVPVKHVFPLTTNEYGGVTPRALAKSILDVIGVRVVVIGADAKGRWDFVGKTGLISSCGKVDIDGASILFPITSLCRSDPDPK</sequence>
<accession>A0AAW0E7R8</accession>
<evidence type="ECO:0000256" key="1">
    <source>
        <dbReference type="SAM" id="MobiDB-lite"/>
    </source>
</evidence>
<feature type="compositionally biased region" description="Low complexity" evidence="1">
    <location>
        <begin position="21"/>
        <end position="43"/>
    </location>
</feature>
<proteinExistence type="predicted"/>
<evidence type="ECO:0000313" key="3">
    <source>
        <dbReference type="Proteomes" id="UP001362999"/>
    </source>
</evidence>
<protein>
    <submittedName>
        <fullName evidence="2">Uncharacterized protein</fullName>
    </submittedName>
</protein>
<dbReference type="EMBL" id="JAWWNJ010000003">
    <property type="protein sequence ID" value="KAK7059940.1"/>
    <property type="molecule type" value="Genomic_DNA"/>
</dbReference>
<reference evidence="2 3" key="1">
    <citation type="journal article" date="2024" name="J Genomics">
        <title>Draft genome sequencing and assembly of Favolaschia claudopus CIRM-BRFM 2984 isolated from oak limbs.</title>
        <authorList>
            <person name="Navarro D."/>
            <person name="Drula E."/>
            <person name="Chaduli D."/>
            <person name="Cazenave R."/>
            <person name="Ahrendt S."/>
            <person name="Wang J."/>
            <person name="Lipzen A."/>
            <person name="Daum C."/>
            <person name="Barry K."/>
            <person name="Grigoriev I.V."/>
            <person name="Favel A."/>
            <person name="Rosso M.N."/>
            <person name="Martin F."/>
        </authorList>
    </citation>
    <scope>NUCLEOTIDE SEQUENCE [LARGE SCALE GENOMIC DNA]</scope>
    <source>
        <strain evidence="2 3">CIRM-BRFM 2984</strain>
    </source>
</reference>